<dbReference type="SUPFAM" id="SSF54556">
    <property type="entry name" value="Chitinase insertion domain"/>
    <property type="match status" value="1"/>
</dbReference>
<dbReference type="InterPro" id="IPR011583">
    <property type="entry name" value="Chitinase_II/V-like_cat"/>
</dbReference>
<dbReference type="AlphaFoldDB" id="A0A364KNK6"/>
<gene>
    <name evidence="14" type="ORF">BHQ10_001149</name>
</gene>
<dbReference type="FunFam" id="3.10.50.10:FF:000005">
    <property type="entry name" value="Endochitinase B1"/>
    <property type="match status" value="1"/>
</dbReference>
<name>A0A364KNK6_TALAM</name>
<dbReference type="SUPFAM" id="SSF51445">
    <property type="entry name" value="(Trans)glycosidases"/>
    <property type="match status" value="1"/>
</dbReference>
<dbReference type="GO" id="GO:0008843">
    <property type="term" value="F:endochitinase activity"/>
    <property type="evidence" value="ECO:0007669"/>
    <property type="project" value="UniProtKB-EC"/>
</dbReference>
<dbReference type="Gene3D" id="3.20.20.80">
    <property type="entry name" value="Glycosidases"/>
    <property type="match status" value="1"/>
</dbReference>
<keyword evidence="6 11" id="KW-0378">Hydrolase</keyword>
<evidence type="ECO:0000313" key="15">
    <source>
        <dbReference type="Proteomes" id="UP000249363"/>
    </source>
</evidence>
<sequence>MQLLTKILLAFSGLLVVNAAPYDAEKRDGNYRSVAYYVDWAVYARNFHVQDLHDMVPYLTHILYSFANLDESTGEVLLGDKYADIQKTYPGDPTNDNGHNVYGCVKQLYLLKKENRNLKVLLSIGGWSWSSRFAGATGTEANRANFVRTAVGFVQDLGFDGIDIDWEYPSNYTEADNYVTLLKELRAGLDNYSAAHTPGYHYLLSASVPAGPSHYEILHISPMNQYLDMWNLMAYDYSGSWDNVTGMDANVYQKTAYPNSTPFNTDQAITYYTGNGASASKINLGLPLYGRAFQNTDGPGTTYSGVGPGSWQDGVWDYKALPRPGGTLYHEDSSVSAWTYDHAQRYMVSYDTPAIVQTKASYIKSKGLGGGAFWESSGDKTGSDSLIHTLVNALGGNGVLQRADNELNYPASQYDNIRKGMQ</sequence>
<dbReference type="STRING" id="1196081.A0A364KNK6"/>
<comment type="similarity">
    <text evidence="3">Belongs to the glycosyl hydrolase 18 family. Chitinase class V subfamily.</text>
</comment>
<dbReference type="RefSeq" id="XP_040729654.1">
    <property type="nucleotide sequence ID" value="XM_040873153.1"/>
</dbReference>
<dbReference type="InterPro" id="IPR029070">
    <property type="entry name" value="Chitinase_insertion_sf"/>
</dbReference>
<dbReference type="GO" id="GO:0000272">
    <property type="term" value="P:polysaccharide catabolic process"/>
    <property type="evidence" value="ECO:0007669"/>
    <property type="project" value="UniProtKB-KW"/>
</dbReference>
<evidence type="ECO:0000256" key="8">
    <source>
        <dbReference type="ARBA" id="ARBA00023277"/>
    </source>
</evidence>
<evidence type="ECO:0000256" key="2">
    <source>
        <dbReference type="ARBA" id="ARBA00004613"/>
    </source>
</evidence>
<dbReference type="GO" id="GO:0006032">
    <property type="term" value="P:chitin catabolic process"/>
    <property type="evidence" value="ECO:0007669"/>
    <property type="project" value="UniProtKB-KW"/>
</dbReference>
<dbReference type="InterPro" id="IPR001579">
    <property type="entry name" value="Glyco_hydro_18_chit_AS"/>
</dbReference>
<comment type="catalytic activity">
    <reaction evidence="1">
        <text>Random endo-hydrolysis of N-acetyl-beta-D-glucosaminide (1-&gt;4)-beta-linkages in chitin and chitodextrins.</text>
        <dbReference type="EC" id="3.2.1.14"/>
    </reaction>
</comment>
<feature type="signal peptide" evidence="12">
    <location>
        <begin position="1"/>
        <end position="19"/>
    </location>
</feature>
<organism evidence="14 15">
    <name type="scientific">Talaromyces amestolkiae</name>
    <dbReference type="NCBI Taxonomy" id="1196081"/>
    <lineage>
        <taxon>Eukaryota</taxon>
        <taxon>Fungi</taxon>
        <taxon>Dikarya</taxon>
        <taxon>Ascomycota</taxon>
        <taxon>Pezizomycotina</taxon>
        <taxon>Eurotiomycetes</taxon>
        <taxon>Eurotiomycetidae</taxon>
        <taxon>Eurotiales</taxon>
        <taxon>Trichocomaceae</taxon>
        <taxon>Talaromyces</taxon>
        <taxon>Talaromyces sect. Talaromyces</taxon>
    </lineage>
</organism>
<feature type="domain" description="GH18" evidence="13">
    <location>
        <begin position="31"/>
        <end position="397"/>
    </location>
</feature>
<dbReference type="CDD" id="cd06548">
    <property type="entry name" value="GH18_chitinase"/>
    <property type="match status" value="1"/>
</dbReference>
<evidence type="ECO:0000256" key="3">
    <source>
        <dbReference type="ARBA" id="ARBA00008682"/>
    </source>
</evidence>
<evidence type="ECO:0000259" key="13">
    <source>
        <dbReference type="PROSITE" id="PS51910"/>
    </source>
</evidence>
<dbReference type="FunFam" id="3.20.20.80:FF:000075">
    <property type="entry name" value="Sporulation-specific chitinase"/>
    <property type="match status" value="1"/>
</dbReference>
<dbReference type="SMART" id="SM00636">
    <property type="entry name" value="Glyco_18"/>
    <property type="match status" value="1"/>
</dbReference>
<dbReference type="PROSITE" id="PS51910">
    <property type="entry name" value="GH18_2"/>
    <property type="match status" value="1"/>
</dbReference>
<dbReference type="EC" id="3.2.1.14" evidence="4"/>
<dbReference type="OrthoDB" id="76388at2759"/>
<keyword evidence="9 11" id="KW-0326">Glycosidase</keyword>
<keyword evidence="8" id="KW-0119">Carbohydrate metabolism</keyword>
<keyword evidence="7" id="KW-0146">Chitin degradation</keyword>
<dbReference type="InterPro" id="IPR017853">
    <property type="entry name" value="GH"/>
</dbReference>
<feature type="chain" id="PRO_5016561294" description="chitinase" evidence="12">
    <location>
        <begin position="20"/>
        <end position="422"/>
    </location>
</feature>
<dbReference type="GO" id="GO:0008061">
    <property type="term" value="F:chitin binding"/>
    <property type="evidence" value="ECO:0007669"/>
    <property type="project" value="InterPro"/>
</dbReference>
<protein>
    <recommendedName>
        <fullName evidence="4">chitinase</fullName>
        <ecNumber evidence="4">3.2.1.14</ecNumber>
    </recommendedName>
</protein>
<dbReference type="PANTHER" id="PTHR11177:SF317">
    <property type="entry name" value="CHITINASE 12-RELATED"/>
    <property type="match status" value="1"/>
</dbReference>
<evidence type="ECO:0000256" key="12">
    <source>
        <dbReference type="SAM" id="SignalP"/>
    </source>
</evidence>
<keyword evidence="5" id="KW-0964">Secreted</keyword>
<keyword evidence="10" id="KW-0624">Polysaccharide degradation</keyword>
<reference evidence="14 15" key="1">
    <citation type="journal article" date="2017" name="Biotechnol. Biofuels">
        <title>Differential beta-glucosidase expression as a function of carbon source availability in Talaromyces amestolkiae: a genomic and proteomic approach.</title>
        <authorList>
            <person name="de Eugenio L.I."/>
            <person name="Mendez-Liter J.A."/>
            <person name="Nieto-Dominguez M."/>
            <person name="Alonso L."/>
            <person name="Gil-Munoz J."/>
            <person name="Barriuso J."/>
            <person name="Prieto A."/>
            <person name="Martinez M.J."/>
        </authorList>
    </citation>
    <scope>NUCLEOTIDE SEQUENCE [LARGE SCALE GENOMIC DNA]</scope>
    <source>
        <strain evidence="14 15">CIB</strain>
    </source>
</reference>
<dbReference type="PANTHER" id="PTHR11177">
    <property type="entry name" value="CHITINASE"/>
    <property type="match status" value="1"/>
</dbReference>
<accession>A0A364KNK6</accession>
<evidence type="ECO:0000256" key="10">
    <source>
        <dbReference type="ARBA" id="ARBA00023326"/>
    </source>
</evidence>
<comment type="caution">
    <text evidence="14">The sequence shown here is derived from an EMBL/GenBank/DDBJ whole genome shotgun (WGS) entry which is preliminary data.</text>
</comment>
<dbReference type="InterPro" id="IPR050314">
    <property type="entry name" value="Glycosyl_Hydrlase_18"/>
</dbReference>
<keyword evidence="15" id="KW-1185">Reference proteome</keyword>
<dbReference type="GO" id="GO:0005576">
    <property type="term" value="C:extracellular region"/>
    <property type="evidence" value="ECO:0007669"/>
    <property type="project" value="UniProtKB-SubCell"/>
</dbReference>
<comment type="subcellular location">
    <subcellularLocation>
        <location evidence="2">Secreted</location>
    </subcellularLocation>
</comment>
<dbReference type="EMBL" id="MIKG01000001">
    <property type="protein sequence ID" value="RAO65137.1"/>
    <property type="molecule type" value="Genomic_DNA"/>
</dbReference>
<evidence type="ECO:0000256" key="6">
    <source>
        <dbReference type="ARBA" id="ARBA00022801"/>
    </source>
</evidence>
<dbReference type="Pfam" id="PF00704">
    <property type="entry name" value="Glyco_hydro_18"/>
    <property type="match status" value="1"/>
</dbReference>
<keyword evidence="12" id="KW-0732">Signal</keyword>
<evidence type="ECO:0000256" key="1">
    <source>
        <dbReference type="ARBA" id="ARBA00000822"/>
    </source>
</evidence>
<dbReference type="Proteomes" id="UP000249363">
    <property type="component" value="Unassembled WGS sequence"/>
</dbReference>
<dbReference type="PROSITE" id="PS01095">
    <property type="entry name" value="GH18_1"/>
    <property type="match status" value="1"/>
</dbReference>
<proteinExistence type="inferred from homology"/>
<evidence type="ECO:0000256" key="9">
    <source>
        <dbReference type="ARBA" id="ARBA00023295"/>
    </source>
</evidence>
<evidence type="ECO:0000256" key="7">
    <source>
        <dbReference type="ARBA" id="ARBA00023024"/>
    </source>
</evidence>
<dbReference type="InterPro" id="IPR001223">
    <property type="entry name" value="Glyco_hydro18_cat"/>
</dbReference>
<dbReference type="GeneID" id="63790366"/>
<dbReference type="Gene3D" id="3.10.50.10">
    <property type="match status" value="1"/>
</dbReference>
<evidence type="ECO:0000313" key="14">
    <source>
        <dbReference type="EMBL" id="RAO65137.1"/>
    </source>
</evidence>
<evidence type="ECO:0000256" key="11">
    <source>
        <dbReference type="RuleBase" id="RU000489"/>
    </source>
</evidence>
<evidence type="ECO:0000256" key="5">
    <source>
        <dbReference type="ARBA" id="ARBA00022525"/>
    </source>
</evidence>
<evidence type="ECO:0000256" key="4">
    <source>
        <dbReference type="ARBA" id="ARBA00012729"/>
    </source>
</evidence>